<accession>A0AA39DG94</accession>
<dbReference type="EMBL" id="JARBHA010000014">
    <property type="protein sequence ID" value="KAJ9682886.1"/>
    <property type="molecule type" value="Genomic_DNA"/>
</dbReference>
<evidence type="ECO:0000256" key="1">
    <source>
        <dbReference type="ARBA" id="ARBA00004370"/>
    </source>
</evidence>
<dbReference type="SMART" id="SM00239">
    <property type="entry name" value="C2"/>
    <property type="match status" value="3"/>
</dbReference>
<dbReference type="GO" id="GO:0016020">
    <property type="term" value="C:membrane"/>
    <property type="evidence" value="ECO:0007669"/>
    <property type="project" value="UniProtKB-SubCell"/>
</dbReference>
<organism evidence="8 9">
    <name type="scientific">Vitis rotundifolia</name>
    <name type="common">Muscadine grape</name>
    <dbReference type="NCBI Taxonomy" id="103349"/>
    <lineage>
        <taxon>Eukaryota</taxon>
        <taxon>Viridiplantae</taxon>
        <taxon>Streptophyta</taxon>
        <taxon>Embryophyta</taxon>
        <taxon>Tracheophyta</taxon>
        <taxon>Spermatophyta</taxon>
        <taxon>Magnoliopsida</taxon>
        <taxon>eudicotyledons</taxon>
        <taxon>Gunneridae</taxon>
        <taxon>Pentapetalae</taxon>
        <taxon>rosids</taxon>
        <taxon>Vitales</taxon>
        <taxon>Vitaceae</taxon>
        <taxon>Viteae</taxon>
        <taxon>Vitis</taxon>
    </lineage>
</organism>
<keyword evidence="2" id="KW-0813">Transport</keyword>
<dbReference type="PROSITE" id="PS51847">
    <property type="entry name" value="SMP"/>
    <property type="match status" value="1"/>
</dbReference>
<keyword evidence="3" id="KW-0445">Lipid transport</keyword>
<dbReference type="GO" id="GO:0008289">
    <property type="term" value="F:lipid binding"/>
    <property type="evidence" value="ECO:0007669"/>
    <property type="project" value="UniProtKB-KW"/>
</dbReference>
<gene>
    <name evidence="8" type="ORF">PVL29_018753</name>
</gene>
<dbReference type="PROSITE" id="PS50004">
    <property type="entry name" value="C2"/>
    <property type="match status" value="2"/>
</dbReference>
<protein>
    <submittedName>
        <fullName evidence="8">Uncharacterized protein</fullName>
    </submittedName>
</protein>
<comment type="caution">
    <text evidence="8">The sequence shown here is derived from an EMBL/GenBank/DDBJ whole genome shotgun (WGS) entry which is preliminary data.</text>
</comment>
<dbReference type="GO" id="GO:0006869">
    <property type="term" value="P:lipid transport"/>
    <property type="evidence" value="ECO:0007669"/>
    <property type="project" value="UniProtKB-KW"/>
</dbReference>
<dbReference type="InterPro" id="IPR000008">
    <property type="entry name" value="C2_dom"/>
</dbReference>
<dbReference type="CDD" id="cd21669">
    <property type="entry name" value="SMP_SF"/>
    <property type="match status" value="1"/>
</dbReference>
<keyword evidence="5" id="KW-0472">Membrane</keyword>
<dbReference type="InterPro" id="IPR031468">
    <property type="entry name" value="SMP_LBD"/>
</dbReference>
<reference evidence="8 9" key="1">
    <citation type="journal article" date="2023" name="BMC Biotechnol.">
        <title>Vitis rotundifolia cv Carlos genome sequencing.</title>
        <authorList>
            <person name="Huff M."/>
            <person name="Hulse-Kemp A."/>
            <person name="Scheffler B."/>
            <person name="Youngblood R."/>
            <person name="Simpson S."/>
            <person name="Babiker E."/>
            <person name="Staton M."/>
        </authorList>
    </citation>
    <scope>NUCLEOTIDE SEQUENCE [LARGE SCALE GENOMIC DNA]</scope>
    <source>
        <tissue evidence="8">Leaf</tissue>
    </source>
</reference>
<dbReference type="AlphaFoldDB" id="A0AA39DG94"/>
<dbReference type="PANTHER" id="PTHR47264:SF3">
    <property type="entry name" value="SYNAPTOTAGMIN-5 ISOFORM X1"/>
    <property type="match status" value="1"/>
</dbReference>
<keyword evidence="9" id="KW-1185">Reference proteome</keyword>
<proteinExistence type="predicted"/>
<comment type="subcellular location">
    <subcellularLocation>
        <location evidence="1">Membrane</location>
    </subcellularLocation>
</comment>
<feature type="domain" description="C2" evidence="6">
    <location>
        <begin position="565"/>
        <end position="703"/>
    </location>
</feature>
<evidence type="ECO:0000256" key="2">
    <source>
        <dbReference type="ARBA" id="ARBA00022448"/>
    </source>
</evidence>
<dbReference type="Pfam" id="PF00168">
    <property type="entry name" value="C2"/>
    <property type="match status" value="3"/>
</dbReference>
<evidence type="ECO:0000256" key="3">
    <source>
        <dbReference type="ARBA" id="ARBA00023055"/>
    </source>
</evidence>
<evidence type="ECO:0000259" key="7">
    <source>
        <dbReference type="PROSITE" id="PS51847"/>
    </source>
</evidence>
<sequence length="735" mass="82829">MMNKSPFSFMIPFLLFVWAIEKWVLPLSNWVPLLAAVWATIQYGRYQQMSLVEDVNKKWEQVVLSTSPMTPLEHCEWLKKLLIEVWPNYMNPKFSKRFAAIVEKRVKHRKSRLIERVELKEFSLGSCPPKLGLNGTHWSTSGDQKIMHISFDWNTNEMSILLLAKLAKPLVGTARIVINSLHIKGDLVLMPVLNGKVIFYAFETTPEVRIGVAFGRGGKQTLSATELPGVSSWLVKLFTDTLDKTMVEPRRQCYSLPSVNLRKKAVGGILFVTVISASILTGSNMKGSPSGRQGSSLMDATLEKNNENKVLQTFIEVELGELTRRTYASPGSSPRWDMTFNMVLHGDKGSLKFHLYKSSPICVKYDFLTSSEIKLKYVDDDSTIFWAVGHGSSVLVKHAKRIGEEVEMVVPFEGFNFGELRVKLVLKEWQFSDGSSKSNNSICIESKQSLIGSPNFQSRTGRKVTITIMEGKDLSGKDKFGKCDSYVKLQYGRVLHRTSMIPHVLNPVWGQKFKFDELEGGEYLKLRCYCEYNFGDDNIGSARVNLEGLIEGSTRDVWIPLEEVKSGELRLQIAVINDDSQVGTKNGWIKLVIIEGKDLIAANIRGISNPYVKVLHGKLKKKTKVIYKTLNPFWNQAFEFPDNSSPLVLHVKDHNALLPTLSIGNFIRQTMAKVRASISDGDVEGVSLALSEIKILEEVQDEYILQLETENMLLHNKTGERSQEMFASSQAPSNN</sequence>
<feature type="domain" description="SMP-LTD" evidence="7">
    <location>
        <begin position="71"/>
        <end position="257"/>
    </location>
</feature>
<dbReference type="InterPro" id="IPR035892">
    <property type="entry name" value="C2_domain_sf"/>
</dbReference>
<evidence type="ECO:0000313" key="8">
    <source>
        <dbReference type="EMBL" id="KAJ9682886.1"/>
    </source>
</evidence>
<dbReference type="CDD" id="cd00030">
    <property type="entry name" value="C2"/>
    <property type="match status" value="2"/>
</dbReference>
<evidence type="ECO:0000256" key="4">
    <source>
        <dbReference type="ARBA" id="ARBA00023121"/>
    </source>
</evidence>
<feature type="domain" description="C2" evidence="6">
    <location>
        <begin position="445"/>
        <end position="559"/>
    </location>
</feature>
<evidence type="ECO:0000259" key="6">
    <source>
        <dbReference type="PROSITE" id="PS50004"/>
    </source>
</evidence>
<name>A0AA39DG94_VITRO</name>
<evidence type="ECO:0000256" key="5">
    <source>
        <dbReference type="ARBA" id="ARBA00023136"/>
    </source>
</evidence>
<keyword evidence="4" id="KW-0446">Lipid-binding</keyword>
<dbReference type="Gene3D" id="2.60.40.150">
    <property type="entry name" value="C2 domain"/>
    <property type="match status" value="2"/>
</dbReference>
<dbReference type="Proteomes" id="UP001168098">
    <property type="component" value="Unassembled WGS sequence"/>
</dbReference>
<dbReference type="PANTHER" id="PTHR47264">
    <property type="entry name" value="OS01G0128800 PROTEIN"/>
    <property type="match status" value="1"/>
</dbReference>
<evidence type="ECO:0000313" key="9">
    <source>
        <dbReference type="Proteomes" id="UP001168098"/>
    </source>
</evidence>
<dbReference type="SUPFAM" id="SSF49562">
    <property type="entry name" value="C2 domain (Calcium/lipid-binding domain, CaLB)"/>
    <property type="match status" value="3"/>
</dbReference>